<dbReference type="EMBL" id="PSQE01000004">
    <property type="protein sequence ID" value="RHN60810.1"/>
    <property type="molecule type" value="Genomic_DNA"/>
</dbReference>
<keyword evidence="3" id="KW-0695">RNA-directed DNA polymerase</keyword>
<dbReference type="Pfam" id="PF13966">
    <property type="entry name" value="zf-RVT"/>
    <property type="match status" value="1"/>
</dbReference>
<feature type="transmembrane region" description="Helical" evidence="1">
    <location>
        <begin position="276"/>
        <end position="292"/>
    </location>
</feature>
<dbReference type="Gramene" id="rna23192">
    <property type="protein sequence ID" value="RHN60810.1"/>
    <property type="gene ID" value="gene23192"/>
</dbReference>
<sequence length="348" mass="40909">MLILPLILKNSFKVKTIGGRVRFGEGVGSIWWRQLNHIRAGVGLAEPTWLVDNIVRKVGDGSNTLFWEDAWLLDVPLAVSFSRLFELSENKNVTVREMCLLGWEADGGAWRWRRRLFAWEEELVGECVERLANFVLQVDISDRWVWRLHSSQLYTVHSTYSYLTTVDINITAVFDQFLWLKAVPLKVNIFVWRLFLNRLATKDNLRKRNVLQATDTSCVALCGKEEERDHLFFQCDYYGRLWLLVSNWFGFVTVFHGNLYPHANQFCALGGFSKNSMKALSIIWILVLFVIWKDRNLKIFQNNMDHLEALLEKVKLQTFWWMKANFITFSFDYPFWRQNPLCCLQTAM</sequence>
<keyword evidence="1" id="KW-1133">Transmembrane helix</keyword>
<dbReference type="PANTHER" id="PTHR36617:SF5">
    <property type="entry name" value="OS05G0421675 PROTEIN"/>
    <property type="match status" value="1"/>
</dbReference>
<feature type="transmembrane region" description="Helical" evidence="1">
    <location>
        <begin position="237"/>
        <end position="256"/>
    </location>
</feature>
<dbReference type="InterPro" id="IPR026960">
    <property type="entry name" value="RVT-Znf"/>
</dbReference>
<keyword evidence="3" id="KW-0808">Transferase</keyword>
<organism evidence="3">
    <name type="scientific">Medicago truncatula</name>
    <name type="common">Barrel medic</name>
    <name type="synonym">Medicago tribuloides</name>
    <dbReference type="NCBI Taxonomy" id="3880"/>
    <lineage>
        <taxon>Eukaryota</taxon>
        <taxon>Viridiplantae</taxon>
        <taxon>Streptophyta</taxon>
        <taxon>Embryophyta</taxon>
        <taxon>Tracheophyta</taxon>
        <taxon>Spermatophyta</taxon>
        <taxon>Magnoliopsida</taxon>
        <taxon>eudicotyledons</taxon>
        <taxon>Gunneridae</taxon>
        <taxon>Pentapetalae</taxon>
        <taxon>rosids</taxon>
        <taxon>fabids</taxon>
        <taxon>Fabales</taxon>
        <taxon>Fabaceae</taxon>
        <taxon>Papilionoideae</taxon>
        <taxon>50 kb inversion clade</taxon>
        <taxon>NPAAA clade</taxon>
        <taxon>Hologalegina</taxon>
        <taxon>IRL clade</taxon>
        <taxon>Trifolieae</taxon>
        <taxon>Medicago</taxon>
    </lineage>
</organism>
<protein>
    <submittedName>
        <fullName evidence="3">Putative reverse transcriptase zinc-binding domain-containing protein</fullName>
    </submittedName>
</protein>
<dbReference type="AlphaFoldDB" id="A0A396I5B0"/>
<dbReference type="Proteomes" id="UP000265566">
    <property type="component" value="Chromosome 4"/>
</dbReference>
<accession>A0A396I5B0</accession>
<comment type="caution">
    <text evidence="3">The sequence shown here is derived from an EMBL/GenBank/DDBJ whole genome shotgun (WGS) entry which is preliminary data.</text>
</comment>
<dbReference type="GO" id="GO:0003964">
    <property type="term" value="F:RNA-directed DNA polymerase activity"/>
    <property type="evidence" value="ECO:0007669"/>
    <property type="project" value="UniProtKB-KW"/>
</dbReference>
<evidence type="ECO:0000259" key="2">
    <source>
        <dbReference type="Pfam" id="PF13966"/>
    </source>
</evidence>
<dbReference type="PANTHER" id="PTHR36617">
    <property type="entry name" value="PROTEIN, PUTATIVE-RELATED"/>
    <property type="match status" value="1"/>
</dbReference>
<evidence type="ECO:0000313" key="3">
    <source>
        <dbReference type="EMBL" id="RHN60810.1"/>
    </source>
</evidence>
<proteinExistence type="predicted"/>
<gene>
    <name evidence="3" type="ORF">MtrunA17_Chr4g0029891</name>
</gene>
<keyword evidence="3" id="KW-0548">Nucleotidyltransferase</keyword>
<feature type="domain" description="Reverse transcriptase zinc-binding" evidence="2">
    <location>
        <begin position="154"/>
        <end position="242"/>
    </location>
</feature>
<reference evidence="3" key="1">
    <citation type="journal article" date="2018" name="Nat. Plants">
        <title>Whole-genome landscape of Medicago truncatula symbiotic genes.</title>
        <authorList>
            <person name="Pecrix Y."/>
            <person name="Gamas P."/>
            <person name="Carrere S."/>
        </authorList>
    </citation>
    <scope>NUCLEOTIDE SEQUENCE</scope>
    <source>
        <tissue evidence="3">Leaves</tissue>
    </source>
</reference>
<keyword evidence="1" id="KW-0472">Membrane</keyword>
<name>A0A396I5B0_MEDTR</name>
<evidence type="ECO:0000256" key="1">
    <source>
        <dbReference type="SAM" id="Phobius"/>
    </source>
</evidence>
<keyword evidence="1" id="KW-0812">Transmembrane</keyword>